<accession>A0A1V9ZRY2</accession>
<evidence type="ECO:0000313" key="3">
    <source>
        <dbReference type="Proteomes" id="UP000243217"/>
    </source>
</evidence>
<feature type="domain" description="WW" evidence="1">
    <location>
        <begin position="178"/>
        <end position="212"/>
    </location>
</feature>
<evidence type="ECO:0000313" key="2">
    <source>
        <dbReference type="EMBL" id="OQS00792.1"/>
    </source>
</evidence>
<reference evidence="2 3" key="1">
    <citation type="journal article" date="2014" name="Genome Biol. Evol.">
        <title>The secreted proteins of Achlya hypogyna and Thraustotheca clavata identify the ancestral oomycete secretome and reveal gene acquisitions by horizontal gene transfer.</title>
        <authorList>
            <person name="Misner I."/>
            <person name="Blouin N."/>
            <person name="Leonard G."/>
            <person name="Richards T.A."/>
            <person name="Lane C.E."/>
        </authorList>
    </citation>
    <scope>NUCLEOTIDE SEQUENCE [LARGE SCALE GENOMIC DNA]</scope>
    <source>
        <strain evidence="2 3">ATCC 34112</strain>
    </source>
</reference>
<dbReference type="Proteomes" id="UP000243217">
    <property type="component" value="Unassembled WGS sequence"/>
</dbReference>
<dbReference type="EMBL" id="JNBS01001687">
    <property type="protein sequence ID" value="OQS00792.1"/>
    <property type="molecule type" value="Genomic_DNA"/>
</dbReference>
<gene>
    <name evidence="2" type="ORF">THRCLA_21656</name>
</gene>
<protein>
    <recommendedName>
        <fullName evidence="1">WW domain-containing protein</fullName>
    </recommendedName>
</protein>
<name>A0A1V9ZRY2_9STRA</name>
<dbReference type="InterPro" id="IPR001202">
    <property type="entry name" value="WW_dom"/>
</dbReference>
<sequence>MINVSSKDDSTQNSRRFCLLTRLADGNEELMSLPARAPTLFQAVTTESELPCKVLTSSHSFSMLQRLGSSKGKETSIPHTPRTSALVRKFNFAGNNLGGEIHVRNNTGSHTQLLPHLKDRNLCADDVIIASPHVKKVRSIWSQEVVACPTQWLYSKQEQYEHVLCRQCNAYLKQEFVEPLPDTWLELSPDGDDKTCFYCNTTNQVLWEPPEGVSKIALRVFQTNGSVFAVCCCRMTWERRHHLLRKVKLYANRYKENVHWLVSTELENVWDRNFNVRLEDNPCQLRN</sequence>
<dbReference type="AlphaFoldDB" id="A0A1V9ZRY2"/>
<proteinExistence type="predicted"/>
<organism evidence="2 3">
    <name type="scientific">Thraustotheca clavata</name>
    <dbReference type="NCBI Taxonomy" id="74557"/>
    <lineage>
        <taxon>Eukaryota</taxon>
        <taxon>Sar</taxon>
        <taxon>Stramenopiles</taxon>
        <taxon>Oomycota</taxon>
        <taxon>Saprolegniomycetes</taxon>
        <taxon>Saprolegniales</taxon>
        <taxon>Achlyaceae</taxon>
        <taxon>Thraustotheca</taxon>
    </lineage>
</organism>
<comment type="caution">
    <text evidence="2">The sequence shown here is derived from an EMBL/GenBank/DDBJ whole genome shotgun (WGS) entry which is preliminary data.</text>
</comment>
<dbReference type="PROSITE" id="PS50020">
    <property type="entry name" value="WW_DOMAIN_2"/>
    <property type="match status" value="1"/>
</dbReference>
<dbReference type="OrthoDB" id="77957at2759"/>
<keyword evidence="3" id="KW-1185">Reference proteome</keyword>
<evidence type="ECO:0000259" key="1">
    <source>
        <dbReference type="PROSITE" id="PS50020"/>
    </source>
</evidence>